<feature type="compositionally biased region" description="Polar residues" evidence="1">
    <location>
        <begin position="27"/>
        <end position="41"/>
    </location>
</feature>
<keyword evidence="3" id="KW-1185">Reference proteome</keyword>
<gene>
    <name evidence="2" type="ORF">KHLLAP_LOCUS13265</name>
</gene>
<evidence type="ECO:0000313" key="3">
    <source>
        <dbReference type="Proteomes" id="UP001295740"/>
    </source>
</evidence>
<accession>A0AAI8YMK7</accession>
<organism evidence="2 3">
    <name type="scientific">Anthostomella pinea</name>
    <dbReference type="NCBI Taxonomy" id="933095"/>
    <lineage>
        <taxon>Eukaryota</taxon>
        <taxon>Fungi</taxon>
        <taxon>Dikarya</taxon>
        <taxon>Ascomycota</taxon>
        <taxon>Pezizomycotina</taxon>
        <taxon>Sordariomycetes</taxon>
        <taxon>Xylariomycetidae</taxon>
        <taxon>Xylariales</taxon>
        <taxon>Xylariaceae</taxon>
        <taxon>Anthostomella</taxon>
    </lineage>
</organism>
<proteinExistence type="predicted"/>
<feature type="region of interest" description="Disordered" evidence="1">
    <location>
        <begin position="23"/>
        <end position="75"/>
    </location>
</feature>
<sequence length="139" mass="15881">MPESQSTPIDSFLLTAVGRWTEDKSISGHNATKSAPQTPHRTASGEPYMHGTTEGNWVPPKPTYRTGEWKQQPQEQARQIEALHQRYRDKSPQRLAQDHSLAMREVRFWHPALGQGTSRRRGNPYGAEWVLGQARIEEH</sequence>
<evidence type="ECO:0000313" key="2">
    <source>
        <dbReference type="EMBL" id="CAJ2512797.1"/>
    </source>
</evidence>
<dbReference type="EMBL" id="CAUWAG010000020">
    <property type="protein sequence ID" value="CAJ2512797.1"/>
    <property type="molecule type" value="Genomic_DNA"/>
</dbReference>
<dbReference type="AlphaFoldDB" id="A0AAI8YMK7"/>
<reference evidence="2" key="1">
    <citation type="submission" date="2023-10" db="EMBL/GenBank/DDBJ databases">
        <authorList>
            <person name="Hackl T."/>
        </authorList>
    </citation>
    <scope>NUCLEOTIDE SEQUENCE</scope>
</reference>
<protein>
    <submittedName>
        <fullName evidence="2">Uu.00g009160.m01.CDS01</fullName>
    </submittedName>
</protein>
<evidence type="ECO:0000256" key="1">
    <source>
        <dbReference type="SAM" id="MobiDB-lite"/>
    </source>
</evidence>
<comment type="caution">
    <text evidence="2">The sequence shown here is derived from an EMBL/GenBank/DDBJ whole genome shotgun (WGS) entry which is preliminary data.</text>
</comment>
<name>A0AAI8YMK7_9PEZI</name>
<dbReference type="Proteomes" id="UP001295740">
    <property type="component" value="Unassembled WGS sequence"/>
</dbReference>